<evidence type="ECO:0000313" key="1">
    <source>
        <dbReference type="EMBL" id="AGX42598.1"/>
    </source>
</evidence>
<name>U5MQ04_CLOSA</name>
<dbReference type="EMBL" id="CP006721">
    <property type="protein sequence ID" value="AGX42598.1"/>
    <property type="molecule type" value="Genomic_DNA"/>
</dbReference>
<dbReference type="PATRIC" id="fig|1345695.10.peg.3711"/>
<dbReference type="eggNOG" id="ENOG50334R5">
    <property type="taxonomic scope" value="Bacteria"/>
</dbReference>
<dbReference type="KEGG" id="csb:CLSA_c15990"/>
<gene>
    <name evidence="1" type="ORF">CLSA_c15990</name>
</gene>
<protein>
    <submittedName>
        <fullName evidence="1">Uncharacterized protein</fullName>
    </submittedName>
</protein>
<dbReference type="RefSeq" id="WP_022744994.1">
    <property type="nucleotide sequence ID" value="NC_022571.1"/>
</dbReference>
<reference evidence="1 2" key="1">
    <citation type="journal article" date="2013" name="Genome Announc.">
        <title>Complete Genome Sequence of the Solvent Producer Clostridium saccharobutylicum NCP262 (DSM 13864).</title>
        <authorList>
            <person name="Poehlein A."/>
            <person name="Hartwich K."/>
            <person name="Krabben P."/>
            <person name="Ehrenreich A."/>
            <person name="Liebl W."/>
            <person name="Durre P."/>
            <person name="Gottschalk G."/>
            <person name="Daniel R."/>
        </authorList>
    </citation>
    <scope>NUCLEOTIDE SEQUENCE [LARGE SCALE GENOMIC DNA]</scope>
    <source>
        <strain evidence="1">DSM 13864</strain>
    </source>
</reference>
<keyword evidence="2" id="KW-1185">Reference proteome</keyword>
<dbReference type="HOGENOM" id="CLU_830934_0_0_9"/>
<sequence length="331" mass="39010">MNNTNMPIYIYLDQNKWIELAKGIKNKESKYETLYKEMKCNVESNIWAFPLSIIHIAESMKRKDEESRKNLLNLMYSLSKGCSISDYTTANIIEFNYWVSNGMVDYKQIQNKIISNDLVKIIGLSTTDAIVKINGDTDISNEKIKFVKDFIVKHSCDKEIFECICGQCSPLNEDEDFYYNCFEIARKSFMIWKEQIKKLDEYKEKHVYPAYLIKTFFEEYGKIISGLSPADKHKIKLIFDCNTQNKEKTIKLLESLPGFNIHNRLVYELFSNQCKKVHKHDFFDLAFLRVAVPYCDIVIGENYWIDRIQYYKLDQQYKTVTTTKLLELGNL</sequence>
<dbReference type="AlphaFoldDB" id="U5MQ04"/>
<accession>U5MQ04</accession>
<dbReference type="OrthoDB" id="2563680at2"/>
<dbReference type="Proteomes" id="UP000017118">
    <property type="component" value="Chromosome"/>
</dbReference>
<proteinExistence type="predicted"/>
<organism evidence="1 2">
    <name type="scientific">Clostridium saccharobutylicum DSM 13864</name>
    <dbReference type="NCBI Taxonomy" id="1345695"/>
    <lineage>
        <taxon>Bacteria</taxon>
        <taxon>Bacillati</taxon>
        <taxon>Bacillota</taxon>
        <taxon>Clostridia</taxon>
        <taxon>Eubacteriales</taxon>
        <taxon>Clostridiaceae</taxon>
        <taxon>Clostridium</taxon>
    </lineage>
</organism>
<evidence type="ECO:0000313" key="2">
    <source>
        <dbReference type="Proteomes" id="UP000017118"/>
    </source>
</evidence>
<dbReference type="GeneID" id="55474096"/>